<dbReference type="AlphaFoldDB" id="L7EBR8"/>
<dbReference type="PATRIC" id="fig|1134457.3.peg.1531"/>
<proteinExistence type="predicted"/>
<dbReference type="Proteomes" id="UP000010932">
    <property type="component" value="Unassembled WGS sequence"/>
</dbReference>
<dbReference type="EMBL" id="ANKQ01000001">
    <property type="protein sequence ID" value="ELP56464.1"/>
    <property type="molecule type" value="Genomic_DNA"/>
</dbReference>
<evidence type="ECO:0000313" key="2">
    <source>
        <dbReference type="Proteomes" id="UP000010932"/>
    </source>
</evidence>
<gene>
    <name evidence="1" type="ORF">O53_1070</name>
</gene>
<name>L7EBR8_MICAE</name>
<sequence>MLAVGVLGCWVFRVLAEIPHFPISPFPQRLAAIISEYPQIL</sequence>
<accession>L7EBR8</accession>
<comment type="caution">
    <text evidence="1">The sequence shown here is derived from an EMBL/GenBank/DDBJ whole genome shotgun (WGS) entry which is preliminary data.</text>
</comment>
<reference evidence="1 2" key="1">
    <citation type="journal article" date="2013" name="Genome Announc.">
        <title>Whole-Genome Sequence of Microcystis aeruginosa TAIHU98, a Nontoxic Bloom-Forming Strain Isolated from Taihu Lake, China.</title>
        <authorList>
            <person name="Yang C."/>
            <person name="Zhang W."/>
            <person name="Ren M."/>
            <person name="Song L."/>
            <person name="Li T."/>
            <person name="Zhao J."/>
        </authorList>
    </citation>
    <scope>NUCLEOTIDE SEQUENCE [LARGE SCALE GENOMIC DNA]</scope>
    <source>
        <strain evidence="1 2">TAIHU98</strain>
    </source>
</reference>
<protein>
    <submittedName>
        <fullName evidence="1">Uncharacterized protein</fullName>
    </submittedName>
</protein>
<evidence type="ECO:0000313" key="1">
    <source>
        <dbReference type="EMBL" id="ELP56464.1"/>
    </source>
</evidence>
<organism evidence="1 2">
    <name type="scientific">Microcystis aeruginosa TAIHU98</name>
    <dbReference type="NCBI Taxonomy" id="1134457"/>
    <lineage>
        <taxon>Bacteria</taxon>
        <taxon>Bacillati</taxon>
        <taxon>Cyanobacteriota</taxon>
        <taxon>Cyanophyceae</taxon>
        <taxon>Oscillatoriophycideae</taxon>
        <taxon>Chroococcales</taxon>
        <taxon>Microcystaceae</taxon>
        <taxon>Microcystis</taxon>
    </lineage>
</organism>